<keyword evidence="1" id="KW-1133">Transmembrane helix</keyword>
<feature type="transmembrane region" description="Helical" evidence="1">
    <location>
        <begin position="6"/>
        <end position="25"/>
    </location>
</feature>
<dbReference type="AlphaFoldDB" id="A0A261RQX4"/>
<protein>
    <submittedName>
        <fullName evidence="2">DUF3592 domain-containing protein</fullName>
    </submittedName>
</protein>
<evidence type="ECO:0000313" key="3">
    <source>
        <dbReference type="Proteomes" id="UP000216947"/>
    </source>
</evidence>
<evidence type="ECO:0000256" key="1">
    <source>
        <dbReference type="SAM" id="Phobius"/>
    </source>
</evidence>
<dbReference type="EMBL" id="NEVK01000001">
    <property type="protein sequence ID" value="OZI27409.1"/>
    <property type="molecule type" value="Genomic_DNA"/>
</dbReference>
<sequence length="134" mass="14868">MTNLAWWVAGTVATVLFVGFVAMIVRDNARLFDQERALAGQLAQSGQPAVATVLALERQPGGRPYAAPMKMRLRYADTRGREQTVELRLYIDRELLAGFMPGQAVHVRYDPQQPGSIAIDRELSPTDVPASWRS</sequence>
<evidence type="ECO:0000313" key="2">
    <source>
        <dbReference type="EMBL" id="OZI27409.1"/>
    </source>
</evidence>
<keyword evidence="1" id="KW-0812">Transmembrane</keyword>
<comment type="caution">
    <text evidence="2">The sequence shown here is derived from an EMBL/GenBank/DDBJ whole genome shotgun (WGS) entry which is preliminary data.</text>
</comment>
<organism evidence="2 3">
    <name type="scientific">Bordetella genomosp. 7</name>
    <dbReference type="NCBI Taxonomy" id="1416805"/>
    <lineage>
        <taxon>Bacteria</taxon>
        <taxon>Pseudomonadati</taxon>
        <taxon>Pseudomonadota</taxon>
        <taxon>Betaproteobacteria</taxon>
        <taxon>Burkholderiales</taxon>
        <taxon>Alcaligenaceae</taxon>
        <taxon>Bordetella</taxon>
    </lineage>
</organism>
<keyword evidence="3" id="KW-1185">Reference proteome</keyword>
<gene>
    <name evidence="2" type="ORF">CAL19_01335</name>
</gene>
<accession>A0A261RQX4</accession>
<dbReference type="OrthoDB" id="8858897at2"/>
<dbReference type="RefSeq" id="WP_026639412.1">
    <property type="nucleotide sequence ID" value="NZ_NEVI01000001.1"/>
</dbReference>
<name>A0A261RQX4_9BORD</name>
<dbReference type="Proteomes" id="UP000216947">
    <property type="component" value="Unassembled WGS sequence"/>
</dbReference>
<reference evidence="3" key="1">
    <citation type="submission" date="2017-05" db="EMBL/GenBank/DDBJ databases">
        <title>Complete and WGS of Bordetella genogroups.</title>
        <authorList>
            <person name="Spilker T."/>
            <person name="Lipuma J."/>
        </authorList>
    </citation>
    <scope>NUCLEOTIDE SEQUENCE [LARGE SCALE GENOMIC DNA]</scope>
    <source>
        <strain evidence="3">AU18089</strain>
    </source>
</reference>
<keyword evidence="1" id="KW-0472">Membrane</keyword>
<proteinExistence type="predicted"/>